<dbReference type="EMBL" id="FUWH01000002">
    <property type="protein sequence ID" value="SJZ54903.1"/>
    <property type="molecule type" value="Genomic_DNA"/>
</dbReference>
<dbReference type="InterPro" id="IPR000531">
    <property type="entry name" value="Beta-barrel_TonB"/>
</dbReference>
<dbReference type="Pfam" id="PF07715">
    <property type="entry name" value="Plug"/>
    <property type="match status" value="1"/>
</dbReference>
<evidence type="ECO:0000256" key="7">
    <source>
        <dbReference type="ARBA" id="ARBA00023077"/>
    </source>
</evidence>
<evidence type="ECO:0000259" key="12">
    <source>
        <dbReference type="Pfam" id="PF00593"/>
    </source>
</evidence>
<keyword evidence="6" id="KW-0408">Iron</keyword>
<dbReference type="InterPro" id="IPR023997">
    <property type="entry name" value="TonB-dep_OMP_SusC/RagA_CS"/>
</dbReference>
<evidence type="ECO:0000256" key="4">
    <source>
        <dbReference type="ARBA" id="ARBA00022496"/>
    </source>
</evidence>
<dbReference type="NCBIfam" id="TIGR04057">
    <property type="entry name" value="SusC_RagA_signa"/>
    <property type="match status" value="1"/>
</dbReference>
<gene>
    <name evidence="15" type="ORF">SAMN04488132_102531</name>
</gene>
<keyword evidence="5 10" id="KW-0812">Transmembrane</keyword>
<comment type="similarity">
    <text evidence="10 11">Belongs to the TonB-dependent receptor family.</text>
</comment>
<dbReference type="STRING" id="413434.SAMN04488132_102531"/>
<keyword evidence="3 10" id="KW-1134">Transmembrane beta strand</keyword>
<dbReference type="NCBIfam" id="TIGR04056">
    <property type="entry name" value="OMP_RagA_SusC"/>
    <property type="match status" value="1"/>
</dbReference>
<dbReference type="PROSITE" id="PS52016">
    <property type="entry name" value="TONB_DEPENDENT_REC_3"/>
    <property type="match status" value="1"/>
</dbReference>
<evidence type="ECO:0000256" key="10">
    <source>
        <dbReference type="PROSITE-ProRule" id="PRU01360"/>
    </source>
</evidence>
<evidence type="ECO:0000256" key="2">
    <source>
        <dbReference type="ARBA" id="ARBA00022448"/>
    </source>
</evidence>
<keyword evidence="8 10" id="KW-0472">Membrane</keyword>
<keyword evidence="2 10" id="KW-0813">Transport</keyword>
<dbReference type="InterPro" id="IPR008969">
    <property type="entry name" value="CarboxyPept-like_regulatory"/>
</dbReference>
<evidence type="ECO:0000256" key="1">
    <source>
        <dbReference type="ARBA" id="ARBA00004571"/>
    </source>
</evidence>
<keyword evidence="7 11" id="KW-0798">TonB box</keyword>
<evidence type="ECO:0000256" key="11">
    <source>
        <dbReference type="RuleBase" id="RU003357"/>
    </source>
</evidence>
<proteinExistence type="inferred from homology"/>
<dbReference type="Gene3D" id="2.40.170.20">
    <property type="entry name" value="TonB-dependent receptor, beta-barrel domain"/>
    <property type="match status" value="1"/>
</dbReference>
<evidence type="ECO:0000256" key="3">
    <source>
        <dbReference type="ARBA" id="ARBA00022452"/>
    </source>
</evidence>
<feature type="domain" description="TonB-dependent receptor plug" evidence="14">
    <location>
        <begin position="227"/>
        <end position="330"/>
    </location>
</feature>
<dbReference type="RefSeq" id="WP_217698786.1">
    <property type="nucleotide sequence ID" value="NZ_FUWH01000002.1"/>
</dbReference>
<comment type="subcellular location">
    <subcellularLocation>
        <location evidence="1 10">Cell outer membrane</location>
        <topology evidence="1 10">Multi-pass membrane protein</topology>
    </subcellularLocation>
</comment>
<evidence type="ECO:0000259" key="13">
    <source>
        <dbReference type="Pfam" id="PF07660"/>
    </source>
</evidence>
<feature type="domain" description="Secretin/TonB short N-terminal" evidence="13">
    <location>
        <begin position="68"/>
        <end position="117"/>
    </location>
</feature>
<dbReference type="InterPro" id="IPR012910">
    <property type="entry name" value="Plug_dom"/>
</dbReference>
<keyword evidence="9 10" id="KW-0998">Cell outer membrane</keyword>
<keyword evidence="4" id="KW-0406">Ion transport</keyword>
<name>A0A1T4LJI5_9BACT</name>
<dbReference type="SUPFAM" id="SSF49464">
    <property type="entry name" value="Carboxypeptidase regulatory domain-like"/>
    <property type="match status" value="1"/>
</dbReference>
<evidence type="ECO:0000256" key="5">
    <source>
        <dbReference type="ARBA" id="ARBA00022692"/>
    </source>
</evidence>
<dbReference type="SUPFAM" id="SSF56935">
    <property type="entry name" value="Porins"/>
    <property type="match status" value="1"/>
</dbReference>
<dbReference type="Pfam" id="PF13715">
    <property type="entry name" value="CarbopepD_reg_2"/>
    <property type="match status" value="1"/>
</dbReference>
<sequence length="1117" mass="121827">MELTIPRKAGPLPAFTKPKKMLMMRMIIVMLSVCLQVSAGSFSQSVTLSVKNASLESVLRKVKKQTGYDFFFETRLIRQAGNVSLAVKNQPLTNVLDACFSGQPVAYKIADKTIIVTERESSPAPSAPIPPPLPPLTVKGKVTDEKGNPVEGAGVLVKGSNNGTTTNASGEWELRNVPDNATLIFSYVGYNTLELPVNGKTSINASLTAVNAPLEQIVVIGYGAQRKRDLTGSITTVKGDDLARMPATNPVASLQGKVAGLTVINSGRAGSSPTVRIRGVNSTNNSDPLFVVDGIFQTNIDYLNPADIESMEVLRDPSSIAIFGLLGGNGVIIVTTKRAAKGKTRVSLQSSVGIQHVTNKIDVTDAAGFKKLYNAQLANLNAQPFDYTNYTANTDWQSLILRDAVLTSHSLNISNSSDKSTTLLNIGYNNQDGVLKYDNYQKYIVRLNEEIRLNKNIRVGGDLTGFHWIQQAPGADLNNALWAAPIVPIQIDAKTYYSMPSFQRAQVGNPVAALNRNNKTSINKGYRIVGSLFAEVKFLSNFTFKSSVYTDLGFNNSRSYTPLPFSFVNLGEGTIPTNTTYDQAARTSVTQTQAEFRKYQQDHTLTFDKTISNDHRLTLLAGFTTLYSASTNITGNRRDTLLNIPNDPAFWYLGIANASNPGTFGGGGGEDSYMSFLGRASYAFKNKYLLNLTFRRDGTSKFAPDKRWGNFSSVGAGWVVTEETFAKNIKLFDFFKIRAAWGQVGNAMGTGSSLYLPVLNTSSIGVFGNNVYSSVTPAYVPDPNLHWEVVNGTDIGLEFRMLNNRLNADINYYNRTTKDILTFITLPGSAGSYSYYTNLGNISNKGLEVSLGWRDKIGKDLNYNITANFSYNKNNVESIGNNITFQLIGNNGANKTETGQSIGYFYGYRQVGVYQSTADLDKVPHMANSLPGDIAYADVDGDGAITPADRTYLGTPFPKFNFGVNIGLSYKQFDASLEGQGVAGNKVYTQRRTATFATLNYETNRLNAWTGPGTSNVEPILDNTRANNFLFSNYYLEPGDYFRIRTVQLGYTFGAKALSNIGVQQLRLYLSAQNLHTFSRTTGYTPEAGLGSPIASGADNGTYPIPAIYSFGLNLTF</sequence>
<evidence type="ECO:0000256" key="9">
    <source>
        <dbReference type="ARBA" id="ARBA00023237"/>
    </source>
</evidence>
<protein>
    <submittedName>
        <fullName evidence="15">TonB-linked outer membrane protein, SusC/RagA family</fullName>
    </submittedName>
</protein>
<accession>A0A1T4LJI5</accession>
<dbReference type="InterPro" id="IPR037066">
    <property type="entry name" value="Plug_dom_sf"/>
</dbReference>
<dbReference type="Proteomes" id="UP000190888">
    <property type="component" value="Unassembled WGS sequence"/>
</dbReference>
<keyword evidence="16" id="KW-1185">Reference proteome</keyword>
<evidence type="ECO:0000256" key="6">
    <source>
        <dbReference type="ARBA" id="ARBA00023004"/>
    </source>
</evidence>
<dbReference type="Gene3D" id="2.60.40.1120">
    <property type="entry name" value="Carboxypeptidase-like, regulatory domain"/>
    <property type="match status" value="1"/>
</dbReference>
<dbReference type="GO" id="GO:0009279">
    <property type="term" value="C:cell outer membrane"/>
    <property type="evidence" value="ECO:0007669"/>
    <property type="project" value="UniProtKB-SubCell"/>
</dbReference>
<feature type="domain" description="TonB-dependent receptor-like beta-barrel" evidence="12">
    <location>
        <begin position="540"/>
        <end position="1075"/>
    </location>
</feature>
<dbReference type="AlphaFoldDB" id="A0A1T4LJI5"/>
<evidence type="ECO:0000256" key="8">
    <source>
        <dbReference type="ARBA" id="ARBA00023136"/>
    </source>
</evidence>
<dbReference type="Pfam" id="PF07660">
    <property type="entry name" value="STN"/>
    <property type="match status" value="1"/>
</dbReference>
<evidence type="ECO:0000313" key="16">
    <source>
        <dbReference type="Proteomes" id="UP000190888"/>
    </source>
</evidence>
<evidence type="ECO:0000313" key="15">
    <source>
        <dbReference type="EMBL" id="SJZ54903.1"/>
    </source>
</evidence>
<dbReference type="InterPro" id="IPR011662">
    <property type="entry name" value="Secretin/TonB_short_N"/>
</dbReference>
<evidence type="ECO:0000259" key="14">
    <source>
        <dbReference type="Pfam" id="PF07715"/>
    </source>
</evidence>
<dbReference type="Gene3D" id="2.170.130.10">
    <property type="entry name" value="TonB-dependent receptor, plug domain"/>
    <property type="match status" value="1"/>
</dbReference>
<dbReference type="InterPro" id="IPR023996">
    <property type="entry name" value="TonB-dep_OMP_SusC/RagA"/>
</dbReference>
<dbReference type="GO" id="GO:0006826">
    <property type="term" value="P:iron ion transport"/>
    <property type="evidence" value="ECO:0007669"/>
    <property type="project" value="UniProtKB-KW"/>
</dbReference>
<reference evidence="15 16" key="1">
    <citation type="submission" date="2017-02" db="EMBL/GenBank/DDBJ databases">
        <authorList>
            <person name="Peterson S.W."/>
        </authorList>
    </citation>
    <scope>NUCLEOTIDE SEQUENCE [LARGE SCALE GENOMIC DNA]</scope>
    <source>
        <strain evidence="15 16">DSM 22335</strain>
    </source>
</reference>
<keyword evidence="4" id="KW-0410">Iron transport</keyword>
<dbReference type="Pfam" id="PF00593">
    <property type="entry name" value="TonB_dep_Rec_b-barrel"/>
    <property type="match status" value="1"/>
</dbReference>
<dbReference type="InterPro" id="IPR039426">
    <property type="entry name" value="TonB-dep_rcpt-like"/>
</dbReference>
<dbReference type="InterPro" id="IPR036942">
    <property type="entry name" value="Beta-barrel_TonB_sf"/>
</dbReference>
<organism evidence="15 16">
    <name type="scientific">Sediminibacterium ginsengisoli</name>
    <dbReference type="NCBI Taxonomy" id="413434"/>
    <lineage>
        <taxon>Bacteria</taxon>
        <taxon>Pseudomonadati</taxon>
        <taxon>Bacteroidota</taxon>
        <taxon>Chitinophagia</taxon>
        <taxon>Chitinophagales</taxon>
        <taxon>Chitinophagaceae</taxon>
        <taxon>Sediminibacterium</taxon>
    </lineage>
</organism>